<reference evidence="1" key="1">
    <citation type="submission" date="2020-06" db="EMBL/GenBank/DDBJ databases">
        <title>Legume-microbial interactions unlock mineral nutrients during tropical forest succession.</title>
        <authorList>
            <person name="Epihov D.Z."/>
        </authorList>
    </citation>
    <scope>NUCLEOTIDE SEQUENCE [LARGE SCALE GENOMIC DNA]</scope>
    <source>
        <strain evidence="1">Pan2503</strain>
    </source>
</reference>
<protein>
    <submittedName>
        <fullName evidence="1">HAD hydrolase-like protein</fullName>
    </submittedName>
</protein>
<proteinExistence type="predicted"/>
<feature type="non-terminal residue" evidence="1">
    <location>
        <position position="1"/>
    </location>
</feature>
<dbReference type="Gene3D" id="3.40.50.1000">
    <property type="entry name" value="HAD superfamily/HAD-like"/>
    <property type="match status" value="1"/>
</dbReference>
<accession>A0A7V8SWW9</accession>
<organism evidence="1 2">
    <name type="scientific">Candidatus Acidiferrum panamense</name>
    <dbReference type="NCBI Taxonomy" id="2741543"/>
    <lineage>
        <taxon>Bacteria</taxon>
        <taxon>Pseudomonadati</taxon>
        <taxon>Acidobacteriota</taxon>
        <taxon>Terriglobia</taxon>
        <taxon>Candidatus Acidiferrales</taxon>
        <taxon>Candidatus Acidiferrum</taxon>
    </lineage>
</organism>
<dbReference type="InterPro" id="IPR023214">
    <property type="entry name" value="HAD_sf"/>
</dbReference>
<evidence type="ECO:0000313" key="1">
    <source>
        <dbReference type="EMBL" id="MBA0085306.1"/>
    </source>
</evidence>
<dbReference type="GO" id="GO:0016787">
    <property type="term" value="F:hydrolase activity"/>
    <property type="evidence" value="ECO:0007669"/>
    <property type="project" value="UniProtKB-KW"/>
</dbReference>
<keyword evidence="2" id="KW-1185">Reference proteome</keyword>
<dbReference type="SUPFAM" id="SSF56784">
    <property type="entry name" value="HAD-like"/>
    <property type="match status" value="1"/>
</dbReference>
<comment type="caution">
    <text evidence="1">The sequence shown here is derived from an EMBL/GenBank/DDBJ whole genome shotgun (WGS) entry which is preliminary data.</text>
</comment>
<dbReference type="EMBL" id="JACDQQ010000957">
    <property type="protein sequence ID" value="MBA0085306.1"/>
    <property type="molecule type" value="Genomic_DNA"/>
</dbReference>
<dbReference type="InterPro" id="IPR036412">
    <property type="entry name" value="HAD-like_sf"/>
</dbReference>
<sequence length="157" mass="17864">YLKLANQMARRELLAQIHSRVMELERTPPKILDGVPETLAYLTERHRLILFTKGEPAEQAAKVERSGLQGFFEFIEIVPEKDTRTYSGLVHKHKIVKAHGWMIGNSPRSDINPAMQVGLNAVYIPHQHTWALEHEPVVAGSGKLVILPSFRELRAHF</sequence>
<dbReference type="AlphaFoldDB" id="A0A7V8SWW9"/>
<dbReference type="Proteomes" id="UP000567293">
    <property type="component" value="Unassembled WGS sequence"/>
</dbReference>
<name>A0A7V8SWW9_9BACT</name>
<evidence type="ECO:0000313" key="2">
    <source>
        <dbReference type="Proteomes" id="UP000567293"/>
    </source>
</evidence>
<gene>
    <name evidence="1" type="ORF">HRJ53_09935</name>
</gene>